<gene>
    <name evidence="1" type="ORF">SAMN05216456_0296</name>
</gene>
<dbReference type="OrthoDB" id="7354890at2"/>
<evidence type="ECO:0000313" key="1">
    <source>
        <dbReference type="EMBL" id="SFV27512.1"/>
    </source>
</evidence>
<protein>
    <submittedName>
        <fullName evidence="1">Uncharacterized protein</fullName>
    </submittedName>
</protein>
<dbReference type="AlphaFoldDB" id="A0A1I7MYN3"/>
<dbReference type="EMBL" id="FPCK01000001">
    <property type="protein sequence ID" value="SFV27512.1"/>
    <property type="molecule type" value="Genomic_DNA"/>
</dbReference>
<proteinExistence type="predicted"/>
<accession>A0A1I7MYN3</accession>
<reference evidence="1 2" key="1">
    <citation type="submission" date="2016-10" db="EMBL/GenBank/DDBJ databases">
        <authorList>
            <person name="de Groot N.N."/>
        </authorList>
    </citation>
    <scope>NUCLEOTIDE SEQUENCE [LARGE SCALE GENOMIC DNA]</scope>
    <source>
        <strain evidence="1 2">IPL20</strain>
    </source>
</reference>
<dbReference type="Proteomes" id="UP000199074">
    <property type="component" value="Unassembled WGS sequence"/>
</dbReference>
<name>A0A1I7MYN3_9HYPH</name>
<organism evidence="1 2">
    <name type="scientific">Devosia crocina</name>
    <dbReference type="NCBI Taxonomy" id="429728"/>
    <lineage>
        <taxon>Bacteria</taxon>
        <taxon>Pseudomonadati</taxon>
        <taxon>Pseudomonadota</taxon>
        <taxon>Alphaproteobacteria</taxon>
        <taxon>Hyphomicrobiales</taxon>
        <taxon>Devosiaceae</taxon>
        <taxon>Devosia</taxon>
    </lineage>
</organism>
<sequence>MNDLYEWLEQQNGGIRTYAEFHQMAYEMARENPDQAAILALVGGVAARFAARFRGEPFSVDQASSAIQEFKEVLQRAKVAISGSEGERLNFANSIATFDLLAVKMH</sequence>
<dbReference type="RefSeq" id="WP_139232451.1">
    <property type="nucleotide sequence ID" value="NZ_FPCK01000001.1"/>
</dbReference>
<keyword evidence="2" id="KW-1185">Reference proteome</keyword>
<dbReference type="STRING" id="429728.SAMN05216456_0296"/>
<evidence type="ECO:0000313" key="2">
    <source>
        <dbReference type="Proteomes" id="UP000199074"/>
    </source>
</evidence>